<dbReference type="InterPro" id="IPR034694">
    <property type="entry name" value="HPF_long/plastid"/>
</dbReference>
<dbReference type="Pfam" id="PF16321">
    <property type="entry name" value="Ribosom_S30AE_C"/>
    <property type="match status" value="1"/>
</dbReference>
<dbReference type="AlphaFoldDB" id="A0A9D1HKD8"/>
<reference evidence="4" key="1">
    <citation type="submission" date="2020-10" db="EMBL/GenBank/DDBJ databases">
        <authorList>
            <person name="Gilroy R."/>
        </authorList>
    </citation>
    <scope>NUCLEOTIDE SEQUENCE</scope>
    <source>
        <strain evidence="4">2830</strain>
    </source>
</reference>
<keyword evidence="2" id="KW-0963">Cytoplasm</keyword>
<dbReference type="InterPro" id="IPR038416">
    <property type="entry name" value="Ribosom_S30AE_C_sf"/>
</dbReference>
<evidence type="ECO:0000256" key="2">
    <source>
        <dbReference type="HAMAP-Rule" id="MF_00839"/>
    </source>
</evidence>
<comment type="similarity">
    <text evidence="2">Belongs to the HPF/YfiA ribosome-associated protein family. Long HPF subfamily.</text>
</comment>
<accession>A0A9D1HKD8</accession>
<dbReference type="SUPFAM" id="SSF69754">
    <property type="entry name" value="Ribosome binding protein Y (YfiA homologue)"/>
    <property type="match status" value="1"/>
</dbReference>
<dbReference type="InterPro" id="IPR003489">
    <property type="entry name" value="RHF/RaiA"/>
</dbReference>
<dbReference type="GO" id="GO:0045900">
    <property type="term" value="P:negative regulation of translational elongation"/>
    <property type="evidence" value="ECO:0007669"/>
    <property type="project" value="TreeGrafter"/>
</dbReference>
<name>A0A9D1HKD8_9FIRM</name>
<dbReference type="InterPro" id="IPR036567">
    <property type="entry name" value="RHF-like"/>
</dbReference>
<dbReference type="Pfam" id="PF02482">
    <property type="entry name" value="Ribosomal_S30AE"/>
    <property type="match status" value="1"/>
</dbReference>
<comment type="subcellular location">
    <subcellularLocation>
        <location evidence="2">Cytoplasm</location>
    </subcellularLocation>
</comment>
<dbReference type="GO" id="GO:0022627">
    <property type="term" value="C:cytosolic small ribosomal subunit"/>
    <property type="evidence" value="ECO:0007669"/>
    <property type="project" value="TreeGrafter"/>
</dbReference>
<dbReference type="Gene3D" id="3.30.160.100">
    <property type="entry name" value="Ribosome hibernation promotion factor-like"/>
    <property type="match status" value="1"/>
</dbReference>
<dbReference type="InterPro" id="IPR050574">
    <property type="entry name" value="HPF/YfiA_ribosome-assoc"/>
</dbReference>
<comment type="subunit">
    <text evidence="2">Interacts with 100S ribosomes.</text>
</comment>
<dbReference type="EMBL" id="DVMH01000020">
    <property type="protein sequence ID" value="HIU10340.1"/>
    <property type="molecule type" value="Genomic_DNA"/>
</dbReference>
<evidence type="ECO:0000313" key="5">
    <source>
        <dbReference type="Proteomes" id="UP000824124"/>
    </source>
</evidence>
<dbReference type="NCBIfam" id="TIGR00741">
    <property type="entry name" value="yfiA"/>
    <property type="match status" value="1"/>
</dbReference>
<dbReference type="PANTHER" id="PTHR33231">
    <property type="entry name" value="30S RIBOSOMAL PROTEIN"/>
    <property type="match status" value="1"/>
</dbReference>
<comment type="function">
    <text evidence="2">Required for dimerization of active 70S ribosomes into 100S ribosomes in stationary phase; 100S ribosomes are translationally inactive and sometimes present during exponential growth.</text>
</comment>
<proteinExistence type="inferred from homology"/>
<sequence length="172" mass="19957">MDINVRSRKNAVTPAMREYAEKRLKKFDKMMGGVDEVTVLHDAVKDTHSVEVTIFVDGVILRSEVSGPDMYACVDGAVDKLERQVRKHKTKLEKRFRKEAQRTSMQALEELPNEQKLVKTKHFDKKPLTVEEAIMQMELLEHTFFAFVNADTNEINIVYKRKDEDYGLLQPE</sequence>
<dbReference type="PANTHER" id="PTHR33231:SF1">
    <property type="entry name" value="30S RIBOSOMAL PROTEIN"/>
    <property type="match status" value="1"/>
</dbReference>
<organism evidence="4 5">
    <name type="scientific">Candidatus Avidehalobacter gallistercoris</name>
    <dbReference type="NCBI Taxonomy" id="2840694"/>
    <lineage>
        <taxon>Bacteria</taxon>
        <taxon>Bacillati</taxon>
        <taxon>Bacillota</taxon>
        <taxon>Clostridia</taxon>
        <taxon>Eubacteriales</taxon>
        <taxon>Peptococcaceae</taxon>
        <taxon>Peptococcaceae incertae sedis</taxon>
        <taxon>Candidatus Avidehalobacter</taxon>
    </lineage>
</organism>
<reference evidence="4" key="2">
    <citation type="journal article" date="2021" name="PeerJ">
        <title>Extensive microbial diversity within the chicken gut microbiome revealed by metagenomics and culture.</title>
        <authorList>
            <person name="Gilroy R."/>
            <person name="Ravi A."/>
            <person name="Getino M."/>
            <person name="Pursley I."/>
            <person name="Horton D.L."/>
            <person name="Alikhan N.F."/>
            <person name="Baker D."/>
            <person name="Gharbi K."/>
            <person name="Hall N."/>
            <person name="Watson M."/>
            <person name="Adriaenssens E.M."/>
            <person name="Foster-Nyarko E."/>
            <person name="Jarju S."/>
            <person name="Secka A."/>
            <person name="Antonio M."/>
            <person name="Oren A."/>
            <person name="Chaudhuri R.R."/>
            <person name="La Ragione R."/>
            <person name="Hildebrand F."/>
            <person name="Pallen M.J."/>
        </authorList>
    </citation>
    <scope>NUCLEOTIDE SEQUENCE</scope>
    <source>
        <strain evidence="4">2830</strain>
    </source>
</reference>
<dbReference type="CDD" id="cd00552">
    <property type="entry name" value="RaiA"/>
    <property type="match status" value="1"/>
</dbReference>
<protein>
    <recommendedName>
        <fullName evidence="2">Ribosome hibernation promoting factor</fullName>
        <shortName evidence="2">HPF</shortName>
    </recommendedName>
</protein>
<gene>
    <name evidence="4" type="primary">raiA</name>
    <name evidence="2" type="synonym">hpf</name>
    <name evidence="4" type="ORF">IAB00_03720</name>
</gene>
<dbReference type="HAMAP" id="MF_00839">
    <property type="entry name" value="HPF"/>
    <property type="match status" value="1"/>
</dbReference>
<evidence type="ECO:0000259" key="3">
    <source>
        <dbReference type="Pfam" id="PF16321"/>
    </source>
</evidence>
<comment type="caution">
    <text evidence="4">The sequence shown here is derived from an EMBL/GenBank/DDBJ whole genome shotgun (WGS) entry which is preliminary data.</text>
</comment>
<dbReference type="Gene3D" id="3.30.505.50">
    <property type="entry name" value="Sigma 54 modulation/S30EA ribosomal protein, C-terminal domain"/>
    <property type="match status" value="1"/>
</dbReference>
<dbReference type="Proteomes" id="UP000824124">
    <property type="component" value="Unassembled WGS sequence"/>
</dbReference>
<evidence type="ECO:0000256" key="1">
    <source>
        <dbReference type="ARBA" id="ARBA00022845"/>
    </source>
</evidence>
<dbReference type="GO" id="GO:0043024">
    <property type="term" value="F:ribosomal small subunit binding"/>
    <property type="evidence" value="ECO:0007669"/>
    <property type="project" value="TreeGrafter"/>
</dbReference>
<evidence type="ECO:0000313" key="4">
    <source>
        <dbReference type="EMBL" id="HIU10340.1"/>
    </source>
</evidence>
<feature type="domain" description="Sigma 54 modulation/S30EA ribosomal protein C-terminal" evidence="3">
    <location>
        <begin position="114"/>
        <end position="168"/>
    </location>
</feature>
<keyword evidence="1 2" id="KW-0810">Translation regulation</keyword>
<dbReference type="InterPro" id="IPR032528">
    <property type="entry name" value="Ribosom_S30AE_C"/>
</dbReference>